<evidence type="ECO:0000313" key="2">
    <source>
        <dbReference type="EMBL" id="NGM52131.1"/>
    </source>
</evidence>
<name>A0A6G4R2X2_9CAUL</name>
<sequence>MKWRSYAAGATIVLAVALALFLGWRVHEAWVFEPAYDVADPDYAHFTREFDRLVSAFEHREPTARDTLDLAPLNGGRWTTACLFGGYTDPVEKLERMGVRVPQAEQRRMAAASGGFRLAPVEEFEVVIAYIDAKATTRLIHFKNGFGPSGQHFERCVSKPETVMPIGMTASASAGQSGLGRSARQQPLKTSFHPSWT</sequence>
<accession>A0A6G4R2X2</accession>
<dbReference type="EMBL" id="JAAKGT010000014">
    <property type="protein sequence ID" value="NGM52131.1"/>
    <property type="molecule type" value="Genomic_DNA"/>
</dbReference>
<dbReference type="RefSeq" id="WP_165262199.1">
    <property type="nucleotide sequence ID" value="NZ_JAAKGT010000014.1"/>
</dbReference>
<evidence type="ECO:0000256" key="1">
    <source>
        <dbReference type="SAM" id="MobiDB-lite"/>
    </source>
</evidence>
<dbReference type="AlphaFoldDB" id="A0A6G4R2X2"/>
<proteinExistence type="predicted"/>
<comment type="caution">
    <text evidence="2">The sequence shown here is derived from an EMBL/GenBank/DDBJ whole genome shotgun (WGS) entry which is preliminary data.</text>
</comment>
<reference evidence="2" key="1">
    <citation type="submission" date="2020-02" db="EMBL/GenBank/DDBJ databases">
        <authorList>
            <person name="Gao J."/>
            <person name="Sun J."/>
        </authorList>
    </citation>
    <scope>NUCLEOTIDE SEQUENCE</scope>
    <source>
        <strain evidence="2">602-2</strain>
    </source>
</reference>
<organism evidence="2">
    <name type="scientific">Caulobacter sp. 602-2</name>
    <dbReference type="NCBI Taxonomy" id="2710887"/>
    <lineage>
        <taxon>Bacteria</taxon>
        <taxon>Pseudomonadati</taxon>
        <taxon>Pseudomonadota</taxon>
        <taxon>Alphaproteobacteria</taxon>
        <taxon>Caulobacterales</taxon>
        <taxon>Caulobacteraceae</taxon>
        <taxon>Caulobacter</taxon>
    </lineage>
</organism>
<gene>
    <name evidence="2" type="ORF">G5B46_21180</name>
</gene>
<protein>
    <submittedName>
        <fullName evidence="2">Uncharacterized protein</fullName>
    </submittedName>
</protein>
<feature type="region of interest" description="Disordered" evidence="1">
    <location>
        <begin position="171"/>
        <end position="197"/>
    </location>
</feature>
<feature type="compositionally biased region" description="Polar residues" evidence="1">
    <location>
        <begin position="183"/>
        <end position="197"/>
    </location>
</feature>